<dbReference type="EMBL" id="AQHR01000069">
    <property type="protein sequence ID" value="EON76977.1"/>
    <property type="molecule type" value="Genomic_DNA"/>
</dbReference>
<keyword evidence="3" id="KW-1185">Reference proteome</keyword>
<dbReference type="STRING" id="1232681.ADIS_2520"/>
<name>R7ZSB4_9BACT</name>
<organism evidence="2 3">
    <name type="scientific">Lunatimonas lonarensis</name>
    <dbReference type="NCBI Taxonomy" id="1232681"/>
    <lineage>
        <taxon>Bacteria</taxon>
        <taxon>Pseudomonadati</taxon>
        <taxon>Bacteroidota</taxon>
        <taxon>Cytophagia</taxon>
        <taxon>Cytophagales</taxon>
        <taxon>Cyclobacteriaceae</taxon>
    </lineage>
</organism>
<reference evidence="2 3" key="1">
    <citation type="submission" date="2013-02" db="EMBL/GenBank/DDBJ databases">
        <title>A novel strain isolated from Lonar lake, Maharashtra, India.</title>
        <authorList>
            <person name="Singh A."/>
        </authorList>
    </citation>
    <scope>NUCLEOTIDE SEQUENCE [LARGE SCALE GENOMIC DNA]</scope>
    <source>
        <strain evidence="2 3">AK24</strain>
    </source>
</reference>
<dbReference type="OrthoDB" id="5951444at2"/>
<dbReference type="Gene3D" id="3.90.1150.200">
    <property type="match status" value="1"/>
</dbReference>
<sequence length="140" mass="16032">MSKQKTQETGQDVLQYIADVPSSQKQADSLQLIQWMEEITGHPAKMWGPSIIGFGKYHYKYASGHEGYAPLLGFSPRKAAISLYVFTGLEDHKPFLEGLGKYTMGKACIYVKKVSDLNEEVLRRLMKETIRFLHERYEVI</sequence>
<dbReference type="InterPro" id="IPR014922">
    <property type="entry name" value="YdhG-like"/>
</dbReference>
<dbReference type="SUPFAM" id="SSF159888">
    <property type="entry name" value="YdhG-like"/>
    <property type="match status" value="1"/>
</dbReference>
<feature type="domain" description="YdhG-like" evidence="1">
    <location>
        <begin position="25"/>
        <end position="130"/>
    </location>
</feature>
<dbReference type="RefSeq" id="WP_010854656.1">
    <property type="nucleotide sequence ID" value="NZ_AQHR01000069.1"/>
</dbReference>
<comment type="caution">
    <text evidence="2">The sequence shown here is derived from an EMBL/GenBank/DDBJ whole genome shotgun (WGS) entry which is preliminary data.</text>
</comment>
<gene>
    <name evidence="2" type="ORF">ADIS_2520</name>
</gene>
<evidence type="ECO:0000313" key="2">
    <source>
        <dbReference type="EMBL" id="EON76977.1"/>
    </source>
</evidence>
<dbReference type="PATRIC" id="fig|1288963.3.peg.2512"/>
<dbReference type="Pfam" id="PF08818">
    <property type="entry name" value="DUF1801"/>
    <property type="match status" value="1"/>
</dbReference>
<dbReference type="Proteomes" id="UP000013909">
    <property type="component" value="Unassembled WGS sequence"/>
</dbReference>
<protein>
    <recommendedName>
        <fullName evidence="1">YdhG-like domain-containing protein</fullName>
    </recommendedName>
</protein>
<accession>R7ZSB4</accession>
<evidence type="ECO:0000259" key="1">
    <source>
        <dbReference type="Pfam" id="PF08818"/>
    </source>
</evidence>
<proteinExistence type="predicted"/>
<dbReference type="AlphaFoldDB" id="R7ZSB4"/>
<evidence type="ECO:0000313" key="3">
    <source>
        <dbReference type="Proteomes" id="UP000013909"/>
    </source>
</evidence>